<keyword evidence="3" id="KW-1185">Reference proteome</keyword>
<dbReference type="SUPFAM" id="SSF57959">
    <property type="entry name" value="Leucine zipper domain"/>
    <property type="match status" value="1"/>
</dbReference>
<gene>
    <name evidence="2" type="ORF">LWI28_026291</name>
</gene>
<dbReference type="AlphaFoldDB" id="A0AAD5IAZ5"/>
<accession>A0AAD5IAZ5</accession>
<evidence type="ECO:0000313" key="2">
    <source>
        <dbReference type="EMBL" id="KAI9157685.1"/>
    </source>
</evidence>
<dbReference type="Proteomes" id="UP001064489">
    <property type="component" value="Chromosome 12"/>
</dbReference>
<dbReference type="PANTHER" id="PTHR46835">
    <property type="entry name" value="BASIC-LEUCINE ZIPPER (BZIP) TRANSCRIPTION FACTOR FAMILY PROTEIN-RELATED"/>
    <property type="match status" value="1"/>
</dbReference>
<reference evidence="2" key="2">
    <citation type="submission" date="2023-02" db="EMBL/GenBank/DDBJ databases">
        <authorList>
            <person name="Swenson N.G."/>
            <person name="Wegrzyn J.L."/>
            <person name="Mcevoy S.L."/>
        </authorList>
    </citation>
    <scope>NUCLEOTIDE SEQUENCE</scope>
    <source>
        <strain evidence="2">91603</strain>
        <tissue evidence="2">Leaf</tissue>
    </source>
</reference>
<dbReference type="PANTHER" id="PTHR46835:SF4">
    <property type="entry name" value="B-ZIP PROTEIN"/>
    <property type="match status" value="1"/>
</dbReference>
<dbReference type="InterPro" id="IPR046347">
    <property type="entry name" value="bZIP_sf"/>
</dbReference>
<sequence>MSRQAQLPPRCPFQKKPVSRPVHGPISPLSRTESYPGHHKSSSQSSILEEQPAWLDELLSDPDVNPVGKYHRRSASDSVTVLDGIADAFPGLNPLKDGENSVEDGTCSGLQSNCMYGPNSPRKRDNLTFSENALVSALSECDFENPLQYVDDSLCISGINHSDNVDMCASTGELNAETKMAKRHSGQRSRVRKLQYIAELERTVNVYQTLQSELAVRVHLLLQQQVSLSMENNKLKKQVAGFQKEKLIMESQYQSLKKEAERLKLGLAISPNNKVKTHFASSSAAERAQSEITLQIWELIFYYLVIE</sequence>
<evidence type="ECO:0000256" key="1">
    <source>
        <dbReference type="SAM" id="MobiDB-lite"/>
    </source>
</evidence>
<organism evidence="2 3">
    <name type="scientific">Acer negundo</name>
    <name type="common">Box elder</name>
    <dbReference type="NCBI Taxonomy" id="4023"/>
    <lineage>
        <taxon>Eukaryota</taxon>
        <taxon>Viridiplantae</taxon>
        <taxon>Streptophyta</taxon>
        <taxon>Embryophyta</taxon>
        <taxon>Tracheophyta</taxon>
        <taxon>Spermatophyta</taxon>
        <taxon>Magnoliopsida</taxon>
        <taxon>eudicotyledons</taxon>
        <taxon>Gunneridae</taxon>
        <taxon>Pentapetalae</taxon>
        <taxon>rosids</taxon>
        <taxon>malvids</taxon>
        <taxon>Sapindales</taxon>
        <taxon>Sapindaceae</taxon>
        <taxon>Hippocastanoideae</taxon>
        <taxon>Acereae</taxon>
        <taxon>Acer</taxon>
    </lineage>
</organism>
<reference evidence="2" key="1">
    <citation type="journal article" date="2022" name="Plant J.">
        <title>Strategies of tolerance reflected in two North American maple genomes.</title>
        <authorList>
            <person name="McEvoy S.L."/>
            <person name="Sezen U.U."/>
            <person name="Trouern-Trend A."/>
            <person name="McMahon S.M."/>
            <person name="Schaberg P.G."/>
            <person name="Yang J."/>
            <person name="Wegrzyn J.L."/>
            <person name="Swenson N.G."/>
        </authorList>
    </citation>
    <scope>NUCLEOTIDE SEQUENCE</scope>
    <source>
        <strain evidence="2">91603</strain>
    </source>
</reference>
<protein>
    <recommendedName>
        <fullName evidence="4">BZIP domain-containing protein</fullName>
    </recommendedName>
</protein>
<dbReference type="InterPro" id="IPR044759">
    <property type="entry name" value="bZIP_RF2"/>
</dbReference>
<dbReference type="GO" id="GO:0003700">
    <property type="term" value="F:DNA-binding transcription factor activity"/>
    <property type="evidence" value="ECO:0007669"/>
    <property type="project" value="InterPro"/>
</dbReference>
<dbReference type="GO" id="GO:0005634">
    <property type="term" value="C:nucleus"/>
    <property type="evidence" value="ECO:0007669"/>
    <property type="project" value="UniProtKB-ARBA"/>
</dbReference>
<dbReference type="CDD" id="cd14703">
    <property type="entry name" value="bZIP_plant_RF2"/>
    <property type="match status" value="1"/>
</dbReference>
<proteinExistence type="predicted"/>
<dbReference type="EMBL" id="JAJSOW010000107">
    <property type="protein sequence ID" value="KAI9157685.1"/>
    <property type="molecule type" value="Genomic_DNA"/>
</dbReference>
<evidence type="ECO:0008006" key="4">
    <source>
        <dbReference type="Google" id="ProtNLM"/>
    </source>
</evidence>
<dbReference type="InterPro" id="IPR044797">
    <property type="entry name" value="At4g06598-like"/>
</dbReference>
<name>A0AAD5IAZ5_ACENE</name>
<feature type="region of interest" description="Disordered" evidence="1">
    <location>
        <begin position="1"/>
        <end position="48"/>
    </location>
</feature>
<comment type="caution">
    <text evidence="2">The sequence shown here is derived from an EMBL/GenBank/DDBJ whole genome shotgun (WGS) entry which is preliminary data.</text>
</comment>
<evidence type="ECO:0000313" key="3">
    <source>
        <dbReference type="Proteomes" id="UP001064489"/>
    </source>
</evidence>